<reference evidence="1 2" key="1">
    <citation type="journal article" date="2019" name="Front. Microbiol.">
        <title>Genomes of Neutrophilic Sulfur-Oxidizing Chemolithoautotrophs Representing 9 Proteobacterial Species From 8 Genera.</title>
        <authorList>
            <person name="Watanabe T."/>
            <person name="Kojima H."/>
            <person name="Umezawa K."/>
            <person name="Hori C."/>
            <person name="Takasuka T.E."/>
            <person name="Kato Y."/>
            <person name="Fukui M."/>
        </authorList>
    </citation>
    <scope>NUCLEOTIDE SEQUENCE [LARGE SCALE GENOMIC DNA]</scope>
    <source>
        <strain evidence="1 2">TTN</strain>
    </source>
</reference>
<dbReference type="SUPFAM" id="SSF48452">
    <property type="entry name" value="TPR-like"/>
    <property type="match status" value="1"/>
</dbReference>
<proteinExistence type="predicted"/>
<accession>A0A401JC22</accession>
<evidence type="ECO:0008006" key="3">
    <source>
        <dbReference type="Google" id="ProtNLM"/>
    </source>
</evidence>
<evidence type="ECO:0000313" key="2">
    <source>
        <dbReference type="Proteomes" id="UP000286806"/>
    </source>
</evidence>
<gene>
    <name evidence="1" type="ORF">SFMTTN_0997</name>
</gene>
<dbReference type="RefSeq" id="WP_223247677.1">
    <property type="nucleotide sequence ID" value="NZ_BGOW01000006.1"/>
</dbReference>
<dbReference type="Gene3D" id="1.25.40.10">
    <property type="entry name" value="Tetratricopeptide repeat domain"/>
    <property type="match status" value="1"/>
</dbReference>
<name>A0A401JC22_9PROT</name>
<organism evidence="1 2">
    <name type="scientific">Sulfuriferula multivorans</name>
    <dbReference type="NCBI Taxonomy" id="1559896"/>
    <lineage>
        <taxon>Bacteria</taxon>
        <taxon>Pseudomonadati</taxon>
        <taxon>Pseudomonadota</taxon>
        <taxon>Betaproteobacteria</taxon>
        <taxon>Nitrosomonadales</taxon>
        <taxon>Sulfuricellaceae</taxon>
        <taxon>Sulfuriferula</taxon>
    </lineage>
</organism>
<dbReference type="InterPro" id="IPR011990">
    <property type="entry name" value="TPR-like_helical_dom_sf"/>
</dbReference>
<dbReference type="AlphaFoldDB" id="A0A401JC22"/>
<comment type="caution">
    <text evidence="1">The sequence shown here is derived from an EMBL/GenBank/DDBJ whole genome shotgun (WGS) entry which is preliminary data.</text>
</comment>
<sequence length="177" mass="20045">MTANPAVPVDMNPEWLERACLGGHLPEPVEQHLHLAGINYQYDALAESHLFQAQALAPGHAAVLIALYRFYFYKGRLSDALAVAERCLVKAARDNQLTEDWRCVRRGDAEFSSYDAILPRFYLFTLKGYAYLQMRLGRLEQSHAALMKMLELDPSDKLNAAVLLNVLARHGREDEDE</sequence>
<dbReference type="Proteomes" id="UP000286806">
    <property type="component" value="Unassembled WGS sequence"/>
</dbReference>
<evidence type="ECO:0000313" key="1">
    <source>
        <dbReference type="EMBL" id="GBL45193.1"/>
    </source>
</evidence>
<dbReference type="EMBL" id="BGOW01000006">
    <property type="protein sequence ID" value="GBL45193.1"/>
    <property type="molecule type" value="Genomic_DNA"/>
</dbReference>
<protein>
    <recommendedName>
        <fullName evidence="3">Tetratricopeptide repeat protein</fullName>
    </recommendedName>
</protein>
<keyword evidence="2" id="KW-1185">Reference proteome</keyword>